<feature type="region of interest" description="Disordered" evidence="3">
    <location>
        <begin position="220"/>
        <end position="241"/>
    </location>
</feature>
<dbReference type="InterPro" id="IPR033635">
    <property type="entry name" value="ANKS1/Caskin"/>
</dbReference>
<feature type="compositionally biased region" description="Polar residues" evidence="3">
    <location>
        <begin position="220"/>
        <end position="230"/>
    </location>
</feature>
<keyword evidence="1" id="KW-0677">Repeat</keyword>
<keyword evidence="5" id="KW-1185">Reference proteome</keyword>
<dbReference type="PANTHER" id="PTHR24174">
    <property type="entry name" value="ANKYRIN REPEAT AND STERILE ALPHA MOTIF DOMAIN-CONTAINING PROTEIN 1"/>
    <property type="match status" value="1"/>
</dbReference>
<reference evidence="4 5" key="1">
    <citation type="submission" date="2019-06" db="EMBL/GenBank/DDBJ databases">
        <title>Discovery of a novel chromosome fission-fusion reversal in muntjac.</title>
        <authorList>
            <person name="Mudd A.B."/>
            <person name="Bredeson J.V."/>
            <person name="Baum R."/>
            <person name="Hockemeyer D."/>
            <person name="Rokhsar D.S."/>
        </authorList>
    </citation>
    <scope>NUCLEOTIDE SEQUENCE [LARGE SCALE GENOMIC DNA]</scope>
    <source>
        <strain evidence="4">UCam_UCB_Mr</strain>
        <tissue evidence="4">Fibroblast cell line</tissue>
    </source>
</reference>
<dbReference type="GO" id="GO:0046875">
    <property type="term" value="F:ephrin receptor binding"/>
    <property type="evidence" value="ECO:0007669"/>
    <property type="project" value="TreeGrafter"/>
</dbReference>
<dbReference type="EMBL" id="VCEB01000001">
    <property type="protein sequence ID" value="KAB0385797.1"/>
    <property type="molecule type" value="Genomic_DNA"/>
</dbReference>
<evidence type="ECO:0000256" key="3">
    <source>
        <dbReference type="SAM" id="MobiDB-lite"/>
    </source>
</evidence>
<keyword evidence="2" id="KW-0040">ANK repeat</keyword>
<gene>
    <name evidence="4" type="ORF">FD755_000753</name>
</gene>
<name>A0A5J5MZG3_MUNRE</name>
<feature type="non-terminal residue" evidence="4">
    <location>
        <position position="1"/>
    </location>
</feature>
<evidence type="ECO:0000256" key="1">
    <source>
        <dbReference type="ARBA" id="ARBA00022737"/>
    </source>
</evidence>
<dbReference type="GO" id="GO:0048013">
    <property type="term" value="P:ephrin receptor signaling pathway"/>
    <property type="evidence" value="ECO:0007669"/>
    <property type="project" value="TreeGrafter"/>
</dbReference>
<evidence type="ECO:0000256" key="2">
    <source>
        <dbReference type="ARBA" id="ARBA00023043"/>
    </source>
</evidence>
<dbReference type="PANTHER" id="PTHR24174:SF3">
    <property type="entry name" value="ANKYRIN REPEAT AND STERILE ALPHA MOTIF DOMAIN-CONTAINING PROTEIN 1B"/>
    <property type="match status" value="1"/>
</dbReference>
<sequence>FIEERKGQLCLSSATSVSCKTRPNPFCLNHIIWYHCVTINQLFGHCTGSKGCYDLSQQEHNEPPKEYDPGQFAGLLHGSSPACESPENPFHLYGKRDEREEGKDEVSLANSPLPFKQTPIENKSEPVVKKIKPKVVSRTIFHKKSSQLENHTIVGTRTARSGSRNGDQWIVNTGGFVERACTLGRIRSLPKALIDMHLSKNVSKSDSDLIAYPSNEKTSRVNWSESSPADHSSKGNSERTPSFTSEWEEFTQIYPFLIFINSVNNMFNLSLRIRLLPFLDSYYSSRDLMHRCWKTGDIEQQLTQFPHKMKILHARPPCPSPTPRDSIIFNTSLYVEHPVLWLCYTCDVIVHFASSLILKLFASYLHGSESCVCVCVCVSNLINMSHLPMRKTLKLILVISMIHYSDNKGLSMIFIFCFPKFSKNFYSEHHSLHSVQFNCSVMSSSLQLHGLQHTRPPCPSPTPGVYSNSLFLPGEFHGQRSLAGYTGLQRVRHD</sequence>
<evidence type="ECO:0000313" key="4">
    <source>
        <dbReference type="EMBL" id="KAB0385797.1"/>
    </source>
</evidence>
<accession>A0A5J5MZG3</accession>
<dbReference type="GO" id="GO:0005829">
    <property type="term" value="C:cytosol"/>
    <property type="evidence" value="ECO:0007669"/>
    <property type="project" value="TreeGrafter"/>
</dbReference>
<comment type="caution">
    <text evidence="4">The sequence shown here is derived from an EMBL/GenBank/DDBJ whole genome shotgun (WGS) entry which is preliminary data.</text>
</comment>
<evidence type="ECO:0000313" key="5">
    <source>
        <dbReference type="Proteomes" id="UP000326062"/>
    </source>
</evidence>
<protein>
    <submittedName>
        <fullName evidence="4">Uncharacterized protein</fullName>
    </submittedName>
</protein>
<dbReference type="Proteomes" id="UP000326062">
    <property type="component" value="Chromosome 1"/>
</dbReference>
<proteinExistence type="predicted"/>
<dbReference type="AlphaFoldDB" id="A0A5J5MZG3"/>
<organism evidence="4 5">
    <name type="scientific">Muntiacus reevesi</name>
    <name type="common">Reeves' muntjac</name>
    <name type="synonym">Cervus reevesi</name>
    <dbReference type="NCBI Taxonomy" id="9886"/>
    <lineage>
        <taxon>Eukaryota</taxon>
        <taxon>Metazoa</taxon>
        <taxon>Chordata</taxon>
        <taxon>Craniata</taxon>
        <taxon>Vertebrata</taxon>
        <taxon>Euteleostomi</taxon>
        <taxon>Mammalia</taxon>
        <taxon>Eutheria</taxon>
        <taxon>Laurasiatheria</taxon>
        <taxon>Artiodactyla</taxon>
        <taxon>Ruminantia</taxon>
        <taxon>Pecora</taxon>
        <taxon>Cervidae</taxon>
        <taxon>Muntiacinae</taxon>
        <taxon>Muntiacus</taxon>
    </lineage>
</organism>